<dbReference type="GO" id="GO:0006264">
    <property type="term" value="P:mitochondrial DNA replication"/>
    <property type="evidence" value="ECO:0007669"/>
    <property type="project" value="TreeGrafter"/>
</dbReference>
<feature type="domain" description="SF4 helicase" evidence="1">
    <location>
        <begin position="36"/>
        <end position="151"/>
    </location>
</feature>
<comment type="caution">
    <text evidence="2">The sequence shown here is derived from an EMBL/GenBank/DDBJ whole genome shotgun (WGS) entry which is preliminary data.</text>
</comment>
<evidence type="ECO:0000259" key="1">
    <source>
        <dbReference type="PROSITE" id="PS51199"/>
    </source>
</evidence>
<protein>
    <recommendedName>
        <fullName evidence="1">SF4 helicase domain-containing protein</fullName>
    </recommendedName>
</protein>
<dbReference type="InterPro" id="IPR027417">
    <property type="entry name" value="P-loop_NTPase"/>
</dbReference>
<proteinExistence type="predicted"/>
<dbReference type="Gene3D" id="3.40.50.300">
    <property type="entry name" value="P-loop containing nucleotide triphosphate hydrolases"/>
    <property type="match status" value="1"/>
</dbReference>
<dbReference type="SUPFAM" id="SSF52540">
    <property type="entry name" value="P-loop containing nucleoside triphosphate hydrolases"/>
    <property type="match status" value="1"/>
</dbReference>
<dbReference type="GO" id="GO:0005524">
    <property type="term" value="F:ATP binding"/>
    <property type="evidence" value="ECO:0007669"/>
    <property type="project" value="InterPro"/>
</dbReference>
<evidence type="ECO:0000313" key="3">
    <source>
        <dbReference type="Proteomes" id="UP000784294"/>
    </source>
</evidence>
<sequence>MVNQFCVVFTFQLAPMRVLRFDGDLLRNTVNEIVKITELKGITWHRFTELNRLMKGLRSHEMTIISGRTGIGKTTFACEYSLDLAEQGVPTLWGSFEMPLRKICRTLLQHEPLHGLTTEQVVSWAELFSSNIPMFFINTCDVHSESDIIKI</sequence>
<dbReference type="PANTHER" id="PTHR12873:SF0">
    <property type="entry name" value="TWINKLE MTDNA HELICASE"/>
    <property type="match status" value="1"/>
</dbReference>
<accession>A0A448X6X6</accession>
<organism evidence="2 3">
    <name type="scientific">Protopolystoma xenopodis</name>
    <dbReference type="NCBI Taxonomy" id="117903"/>
    <lineage>
        <taxon>Eukaryota</taxon>
        <taxon>Metazoa</taxon>
        <taxon>Spiralia</taxon>
        <taxon>Lophotrochozoa</taxon>
        <taxon>Platyhelminthes</taxon>
        <taxon>Monogenea</taxon>
        <taxon>Polyopisthocotylea</taxon>
        <taxon>Polystomatidea</taxon>
        <taxon>Polystomatidae</taxon>
        <taxon>Protopolystoma</taxon>
    </lineage>
</organism>
<dbReference type="PROSITE" id="PS51199">
    <property type="entry name" value="SF4_HELICASE"/>
    <property type="match status" value="1"/>
</dbReference>
<dbReference type="AlphaFoldDB" id="A0A448X6X6"/>
<reference evidence="2" key="1">
    <citation type="submission" date="2018-11" db="EMBL/GenBank/DDBJ databases">
        <authorList>
            <consortium name="Pathogen Informatics"/>
        </authorList>
    </citation>
    <scope>NUCLEOTIDE SEQUENCE</scope>
</reference>
<dbReference type="GO" id="GO:0005739">
    <property type="term" value="C:mitochondrion"/>
    <property type="evidence" value="ECO:0007669"/>
    <property type="project" value="TreeGrafter"/>
</dbReference>
<evidence type="ECO:0000313" key="2">
    <source>
        <dbReference type="EMBL" id="VEL29546.1"/>
    </source>
</evidence>
<gene>
    <name evidence="2" type="ORF">PXEA_LOCUS22986</name>
</gene>
<dbReference type="InterPro" id="IPR007694">
    <property type="entry name" value="DNA_helicase_DnaB-like_C"/>
</dbReference>
<dbReference type="Pfam" id="PF03796">
    <property type="entry name" value="DnaB_C"/>
    <property type="match status" value="1"/>
</dbReference>
<dbReference type="Proteomes" id="UP000784294">
    <property type="component" value="Unassembled WGS sequence"/>
</dbReference>
<dbReference type="EMBL" id="CAAALY010104116">
    <property type="protein sequence ID" value="VEL29546.1"/>
    <property type="molecule type" value="Genomic_DNA"/>
</dbReference>
<dbReference type="InterPro" id="IPR027032">
    <property type="entry name" value="Twinkle-like"/>
</dbReference>
<dbReference type="OrthoDB" id="275278at2759"/>
<keyword evidence="3" id="KW-1185">Reference proteome</keyword>
<name>A0A448X6X6_9PLAT</name>
<dbReference type="PANTHER" id="PTHR12873">
    <property type="entry name" value="T7-LIKE MITOCHONDRIAL DNA HELICASE"/>
    <property type="match status" value="1"/>
</dbReference>
<dbReference type="GO" id="GO:0003697">
    <property type="term" value="F:single-stranded DNA binding"/>
    <property type="evidence" value="ECO:0007669"/>
    <property type="project" value="InterPro"/>
</dbReference>
<dbReference type="GO" id="GO:0043139">
    <property type="term" value="F:5'-3' DNA helicase activity"/>
    <property type="evidence" value="ECO:0007669"/>
    <property type="project" value="InterPro"/>
</dbReference>